<reference evidence="2 3" key="1">
    <citation type="submission" date="2019-12" db="EMBL/GenBank/DDBJ databases">
        <title>Genomic-based taxomic classification of the family Erythrobacteraceae.</title>
        <authorList>
            <person name="Xu L."/>
        </authorList>
    </citation>
    <scope>NUCLEOTIDE SEQUENCE [LARGE SCALE GENOMIC DNA]</scope>
    <source>
        <strain evidence="2 3">S36</strain>
    </source>
</reference>
<dbReference type="EMBL" id="WTYJ01000001">
    <property type="protein sequence ID" value="MXO97741.1"/>
    <property type="molecule type" value="Genomic_DNA"/>
</dbReference>
<feature type="transmembrane region" description="Helical" evidence="1">
    <location>
        <begin position="90"/>
        <end position="109"/>
    </location>
</feature>
<dbReference type="OrthoDB" id="7471688at2"/>
<feature type="transmembrane region" description="Helical" evidence="1">
    <location>
        <begin position="40"/>
        <end position="59"/>
    </location>
</feature>
<accession>A0A6I4TRI1</accession>
<dbReference type="RefSeq" id="WP_161389441.1">
    <property type="nucleotide sequence ID" value="NZ_JBHSCP010000001.1"/>
</dbReference>
<sequence length="123" mass="12688">MVEGAAVSASLLCLLHCIALPLLLLLLPGMLGLFAQSEAFHFAALALVIPSALAAFALGYRRHRKLLPPLLGVIGVASLVAALLPGQAEGAETLITVMGSALLVAGHALNWRLRAQAARSPAH</sequence>
<keyword evidence="1" id="KW-0472">Membrane</keyword>
<dbReference type="AlphaFoldDB" id="A0A6I4TRI1"/>
<dbReference type="Proteomes" id="UP000469430">
    <property type="component" value="Unassembled WGS sequence"/>
</dbReference>
<organism evidence="2 3">
    <name type="scientific">Croceibacterium xixiisoli</name>
    <dbReference type="NCBI Taxonomy" id="1476466"/>
    <lineage>
        <taxon>Bacteria</taxon>
        <taxon>Pseudomonadati</taxon>
        <taxon>Pseudomonadota</taxon>
        <taxon>Alphaproteobacteria</taxon>
        <taxon>Sphingomonadales</taxon>
        <taxon>Erythrobacteraceae</taxon>
        <taxon>Croceibacterium</taxon>
    </lineage>
</organism>
<feature type="transmembrane region" description="Helical" evidence="1">
    <location>
        <begin position="66"/>
        <end position="84"/>
    </location>
</feature>
<keyword evidence="1" id="KW-1133">Transmembrane helix</keyword>
<dbReference type="GO" id="GO:0016020">
    <property type="term" value="C:membrane"/>
    <property type="evidence" value="ECO:0007669"/>
    <property type="project" value="InterPro"/>
</dbReference>
<dbReference type="GO" id="GO:0015097">
    <property type="term" value="F:mercury ion transmembrane transporter activity"/>
    <property type="evidence" value="ECO:0007669"/>
    <property type="project" value="InterPro"/>
</dbReference>
<proteinExistence type="predicted"/>
<name>A0A6I4TRI1_9SPHN</name>
<evidence type="ECO:0000313" key="3">
    <source>
        <dbReference type="Proteomes" id="UP000469430"/>
    </source>
</evidence>
<protein>
    <submittedName>
        <fullName evidence="2">MerC family mercury resistance protein</fullName>
    </submittedName>
</protein>
<dbReference type="InterPro" id="IPR004891">
    <property type="entry name" value="Mercury-R_MerC"/>
</dbReference>
<keyword evidence="1" id="KW-0812">Transmembrane</keyword>
<keyword evidence="3" id="KW-1185">Reference proteome</keyword>
<evidence type="ECO:0000313" key="2">
    <source>
        <dbReference type="EMBL" id="MXO97741.1"/>
    </source>
</evidence>
<evidence type="ECO:0000256" key="1">
    <source>
        <dbReference type="SAM" id="Phobius"/>
    </source>
</evidence>
<dbReference type="Pfam" id="PF03203">
    <property type="entry name" value="MerC"/>
    <property type="match status" value="1"/>
</dbReference>
<comment type="caution">
    <text evidence="2">The sequence shown here is derived from an EMBL/GenBank/DDBJ whole genome shotgun (WGS) entry which is preliminary data.</text>
</comment>
<feature type="transmembrane region" description="Helical" evidence="1">
    <location>
        <begin position="12"/>
        <end position="34"/>
    </location>
</feature>
<gene>
    <name evidence="2" type="ORF">GRI97_01905</name>
</gene>